<protein>
    <submittedName>
        <fullName evidence="2">YfhO family protein</fullName>
    </submittedName>
</protein>
<reference evidence="2" key="1">
    <citation type="submission" date="2020-12" db="EMBL/GenBank/DDBJ databases">
        <title>Vagococcus allomyrinae sp. nov. and Enterococcus lavae sp. nov., isolated from the larvae of Allomyrina dichotoma.</title>
        <authorList>
            <person name="Lee S.D."/>
        </authorList>
    </citation>
    <scope>NUCLEOTIDE SEQUENCE</scope>
    <source>
        <strain evidence="2">BWB3-3</strain>
    </source>
</reference>
<dbReference type="RefSeq" id="WP_209531028.1">
    <property type="nucleotide sequence ID" value="NZ_JAEEGA010000015.1"/>
</dbReference>
<feature type="transmembrane region" description="Helical" evidence="1">
    <location>
        <begin position="224"/>
        <end position="244"/>
    </location>
</feature>
<accession>A0A940SYB4</accession>
<keyword evidence="1" id="KW-0472">Membrane</keyword>
<evidence type="ECO:0000256" key="1">
    <source>
        <dbReference type="SAM" id="Phobius"/>
    </source>
</evidence>
<feature type="transmembrane region" description="Helical" evidence="1">
    <location>
        <begin position="150"/>
        <end position="168"/>
    </location>
</feature>
<feature type="transmembrane region" description="Helical" evidence="1">
    <location>
        <begin position="100"/>
        <end position="119"/>
    </location>
</feature>
<dbReference type="EMBL" id="JAEEGA010000015">
    <property type="protein sequence ID" value="MBP1043213.1"/>
    <property type="molecule type" value="Genomic_DNA"/>
</dbReference>
<keyword evidence="3" id="KW-1185">Reference proteome</keyword>
<proteinExistence type="predicted"/>
<keyword evidence="1" id="KW-1133">Transmembrane helix</keyword>
<gene>
    <name evidence="2" type="ORF">I6N95_19520</name>
</gene>
<evidence type="ECO:0000313" key="3">
    <source>
        <dbReference type="Proteomes" id="UP000674938"/>
    </source>
</evidence>
<feature type="transmembrane region" description="Helical" evidence="1">
    <location>
        <begin position="188"/>
        <end position="212"/>
    </location>
</feature>
<sequence>MKTKHTTEALWLSAFLILIAAISIMPFVFENSIHSQDDLIFHKERLENYYLTVRQLDFFPKVFPTMAGGYGYGADIFYPSLFLLPFALFRLIGFSFVQAYYLFQFCLSLATGISAFYVFKQLTTQRAAYIGTLLYTLSTYRLIDQFVRGALGETLAFIFLPLVLLGVYEVSVGNQQRWWFLGIGMSGILSSHLITAFYTAIIVMILFLGALIKNQLDIRVRITAMLKAILLGGLLTAWIILPMLEQLSALSFNLTNVSLGQNALNYQLGQLLTNSISTVTEPWNNLSPNIGICLVIVLVSALITWKQTRLATKLVTLLALTLFALSTNLFPWSLFKDTIFATIQFPWRLLIFVSLAASLLACQLVMEHPKAQRPSFIMVITALVFIITLGFNSNVLHQTTVMGFAPLTNEDYLTQRHADIGYGQEYLVQGTNYNELKEAPHKYITVNGKRWLNFDQQVIQQTYKTTTIQLPVNAVSTGEMIISVPLFYYVGYQVVTEQGVFLESYSENGLVTFISPGNTNSFTITYERTPTQRLALLLSSLTLVVTCIWFLSSYIIEKKKEADP</sequence>
<feature type="transmembrane region" description="Helical" evidence="1">
    <location>
        <begin position="9"/>
        <end position="29"/>
    </location>
</feature>
<dbReference type="Proteomes" id="UP000674938">
    <property type="component" value="Unassembled WGS sequence"/>
</dbReference>
<dbReference type="AlphaFoldDB" id="A0A940SYB4"/>
<dbReference type="InterPro" id="IPR018580">
    <property type="entry name" value="Uncharacterised_YfhO"/>
</dbReference>
<comment type="caution">
    <text evidence="2">The sequence shown here is derived from an EMBL/GenBank/DDBJ whole genome shotgun (WGS) entry which is preliminary data.</text>
</comment>
<dbReference type="Pfam" id="PF09586">
    <property type="entry name" value="YfhO"/>
    <property type="match status" value="1"/>
</dbReference>
<feature type="transmembrane region" description="Helical" evidence="1">
    <location>
        <begin position="317"/>
        <end position="335"/>
    </location>
</feature>
<keyword evidence="1" id="KW-0812">Transmembrane</keyword>
<name>A0A940SYB4_9ENTE</name>
<organism evidence="2 3">
    <name type="scientific">Vagococcus allomyrinae</name>
    <dbReference type="NCBI Taxonomy" id="2794353"/>
    <lineage>
        <taxon>Bacteria</taxon>
        <taxon>Bacillati</taxon>
        <taxon>Bacillota</taxon>
        <taxon>Bacilli</taxon>
        <taxon>Lactobacillales</taxon>
        <taxon>Enterococcaceae</taxon>
        <taxon>Vagococcus</taxon>
    </lineage>
</organism>
<evidence type="ECO:0000313" key="2">
    <source>
        <dbReference type="EMBL" id="MBP1043213.1"/>
    </source>
</evidence>
<feature type="transmembrane region" description="Helical" evidence="1">
    <location>
        <begin position="377"/>
        <end position="396"/>
    </location>
</feature>
<feature type="transmembrane region" description="Helical" evidence="1">
    <location>
        <begin position="286"/>
        <end position="305"/>
    </location>
</feature>
<feature type="transmembrane region" description="Helical" evidence="1">
    <location>
        <begin position="534"/>
        <end position="556"/>
    </location>
</feature>